<name>A0AAE3KZR0_9FIRM</name>
<evidence type="ECO:0000256" key="3">
    <source>
        <dbReference type="ARBA" id="ARBA00022448"/>
    </source>
</evidence>
<dbReference type="FunFam" id="3.40.50.300:FF:000224">
    <property type="entry name" value="Energy-coupling factor transporter ATP-binding protein EcfA"/>
    <property type="match status" value="1"/>
</dbReference>
<accession>A0AAE3KZR0</accession>
<evidence type="ECO:0000256" key="5">
    <source>
        <dbReference type="ARBA" id="ARBA00022741"/>
    </source>
</evidence>
<evidence type="ECO:0000256" key="2">
    <source>
        <dbReference type="ARBA" id="ARBA00005417"/>
    </source>
</evidence>
<evidence type="ECO:0000313" key="10">
    <source>
        <dbReference type="EMBL" id="MCR1898637.1"/>
    </source>
</evidence>
<protein>
    <submittedName>
        <fullName evidence="10">Energy-coupling factor transporter ATPase</fullName>
    </submittedName>
</protein>
<keyword evidence="8" id="KW-0472">Membrane</keyword>
<dbReference type="Pfam" id="PF00005">
    <property type="entry name" value="ABC_tran"/>
    <property type="match status" value="1"/>
</dbReference>
<dbReference type="GO" id="GO:0016887">
    <property type="term" value="F:ATP hydrolysis activity"/>
    <property type="evidence" value="ECO:0007669"/>
    <property type="project" value="InterPro"/>
</dbReference>
<dbReference type="InterPro" id="IPR050095">
    <property type="entry name" value="ECF_ABC_transporter_ATP-bd"/>
</dbReference>
<organism evidence="10 11">
    <name type="scientific">Irregularibacter muris</name>
    <dbReference type="NCBI Taxonomy" id="1796619"/>
    <lineage>
        <taxon>Bacteria</taxon>
        <taxon>Bacillati</taxon>
        <taxon>Bacillota</taxon>
        <taxon>Clostridia</taxon>
        <taxon>Eubacteriales</taxon>
        <taxon>Eubacteriaceae</taxon>
        <taxon>Irregularibacter</taxon>
    </lineage>
</organism>
<proteinExistence type="inferred from homology"/>
<evidence type="ECO:0000256" key="7">
    <source>
        <dbReference type="ARBA" id="ARBA00022967"/>
    </source>
</evidence>
<dbReference type="RefSeq" id="WP_257530175.1">
    <property type="nucleotide sequence ID" value="NZ_JANKAS010000004.1"/>
</dbReference>
<evidence type="ECO:0000256" key="8">
    <source>
        <dbReference type="ARBA" id="ARBA00023136"/>
    </source>
</evidence>
<dbReference type="Gene3D" id="3.40.50.300">
    <property type="entry name" value="P-loop containing nucleotide triphosphate hydrolases"/>
    <property type="match status" value="1"/>
</dbReference>
<dbReference type="CDD" id="cd03225">
    <property type="entry name" value="ABC_cobalt_CbiO_domain1"/>
    <property type="match status" value="1"/>
</dbReference>
<dbReference type="InterPro" id="IPR030947">
    <property type="entry name" value="EcfA_1"/>
</dbReference>
<keyword evidence="11" id="KW-1185">Reference proteome</keyword>
<keyword evidence="6" id="KW-0067">ATP-binding</keyword>
<dbReference type="SMART" id="SM00382">
    <property type="entry name" value="AAA"/>
    <property type="match status" value="1"/>
</dbReference>
<dbReference type="InterPro" id="IPR003439">
    <property type="entry name" value="ABC_transporter-like_ATP-bd"/>
</dbReference>
<dbReference type="NCBIfam" id="TIGR04520">
    <property type="entry name" value="ECF_ATPase_1"/>
    <property type="match status" value="1"/>
</dbReference>
<dbReference type="GO" id="GO:0043190">
    <property type="term" value="C:ATP-binding cassette (ABC) transporter complex"/>
    <property type="evidence" value="ECO:0007669"/>
    <property type="project" value="TreeGrafter"/>
</dbReference>
<dbReference type="InterPro" id="IPR017871">
    <property type="entry name" value="ABC_transporter-like_CS"/>
</dbReference>
<dbReference type="EMBL" id="JANKAS010000004">
    <property type="protein sequence ID" value="MCR1898637.1"/>
    <property type="molecule type" value="Genomic_DNA"/>
</dbReference>
<dbReference type="InterPro" id="IPR003593">
    <property type="entry name" value="AAA+_ATPase"/>
</dbReference>
<dbReference type="PANTHER" id="PTHR43553">
    <property type="entry name" value="HEAVY METAL TRANSPORTER"/>
    <property type="match status" value="1"/>
</dbReference>
<dbReference type="SUPFAM" id="SSF52540">
    <property type="entry name" value="P-loop containing nucleoside triphosphate hydrolases"/>
    <property type="match status" value="1"/>
</dbReference>
<dbReference type="InterPro" id="IPR015856">
    <property type="entry name" value="ABC_transpr_CbiO/EcfA_su"/>
</dbReference>
<comment type="caution">
    <text evidence="10">The sequence shown here is derived from an EMBL/GenBank/DDBJ whole genome shotgun (WGS) entry which is preliminary data.</text>
</comment>
<dbReference type="AlphaFoldDB" id="A0AAE3KZR0"/>
<comment type="subcellular location">
    <subcellularLocation>
        <location evidence="1">Cell membrane</location>
        <topology evidence="1">Peripheral membrane protein</topology>
    </subcellularLocation>
</comment>
<keyword evidence="5" id="KW-0547">Nucleotide-binding</keyword>
<evidence type="ECO:0000313" key="11">
    <source>
        <dbReference type="Proteomes" id="UP001205748"/>
    </source>
</evidence>
<sequence>MKKMIEIQDLVYEYKNNENVVTQALRGINLDIYKGEFVVIIGHNGSGKSTLAKHINAIFLPTQGNVKVMGLDTKNDENLWKIRQGAGMVFQNPDNQIVATIVEEDVAFGPENLGIPSKEIRGRIDHALKLVDMQEYSQHGPHLLSGGQKQRIAIAGIIAMKPQCIVLDEPTAMLDPSGRKEVIETIKKLNKEEEITVVHITHYMDEAVDADRVIVMEEGQIVLEGTPREIFSKVDTLKELGLDVPQVTELAFQLNKEGVSIDKDILTVDEMVMKLWP</sequence>
<evidence type="ECO:0000256" key="4">
    <source>
        <dbReference type="ARBA" id="ARBA00022475"/>
    </source>
</evidence>
<dbReference type="InterPro" id="IPR027417">
    <property type="entry name" value="P-loop_NTPase"/>
</dbReference>
<keyword evidence="7" id="KW-1278">Translocase</keyword>
<gene>
    <name evidence="10" type="ORF">NSA47_06480</name>
</gene>
<dbReference type="Proteomes" id="UP001205748">
    <property type="component" value="Unassembled WGS sequence"/>
</dbReference>
<evidence type="ECO:0000256" key="6">
    <source>
        <dbReference type="ARBA" id="ARBA00022840"/>
    </source>
</evidence>
<keyword evidence="3" id="KW-0813">Transport</keyword>
<dbReference type="PROSITE" id="PS50893">
    <property type="entry name" value="ABC_TRANSPORTER_2"/>
    <property type="match status" value="1"/>
</dbReference>
<evidence type="ECO:0000259" key="9">
    <source>
        <dbReference type="PROSITE" id="PS50893"/>
    </source>
</evidence>
<keyword evidence="4" id="KW-1003">Cell membrane</keyword>
<dbReference type="PANTHER" id="PTHR43553:SF24">
    <property type="entry name" value="ENERGY-COUPLING FACTOR TRANSPORTER ATP-BINDING PROTEIN ECFA1"/>
    <property type="match status" value="1"/>
</dbReference>
<dbReference type="NCBIfam" id="NF010167">
    <property type="entry name" value="PRK13648.1"/>
    <property type="match status" value="1"/>
</dbReference>
<dbReference type="PROSITE" id="PS00211">
    <property type="entry name" value="ABC_TRANSPORTER_1"/>
    <property type="match status" value="1"/>
</dbReference>
<dbReference type="GO" id="GO:0042626">
    <property type="term" value="F:ATPase-coupled transmembrane transporter activity"/>
    <property type="evidence" value="ECO:0007669"/>
    <property type="project" value="TreeGrafter"/>
</dbReference>
<reference evidence="10" key="1">
    <citation type="submission" date="2022-07" db="EMBL/GenBank/DDBJ databases">
        <title>Enhanced cultured diversity of the mouse gut microbiota enables custom-made synthetic communities.</title>
        <authorList>
            <person name="Afrizal A."/>
        </authorList>
    </citation>
    <scope>NUCLEOTIDE SEQUENCE</scope>
    <source>
        <strain evidence="10">DSM 28593</strain>
    </source>
</reference>
<comment type="similarity">
    <text evidence="2">Belongs to the ABC transporter superfamily.</text>
</comment>
<dbReference type="GO" id="GO:0005524">
    <property type="term" value="F:ATP binding"/>
    <property type="evidence" value="ECO:0007669"/>
    <property type="project" value="UniProtKB-KW"/>
</dbReference>
<feature type="domain" description="ABC transporter" evidence="9">
    <location>
        <begin position="5"/>
        <end position="243"/>
    </location>
</feature>
<evidence type="ECO:0000256" key="1">
    <source>
        <dbReference type="ARBA" id="ARBA00004202"/>
    </source>
</evidence>